<gene>
    <name evidence="2" type="ORF">IAE60_08765</name>
</gene>
<name>A0A7G9TH96_PSEMX</name>
<evidence type="ECO:0000313" key="2">
    <source>
        <dbReference type="EMBL" id="QNN79471.1"/>
    </source>
</evidence>
<protein>
    <recommendedName>
        <fullName evidence="4">Secreted protein</fullName>
    </recommendedName>
</protein>
<proteinExistence type="predicted"/>
<organism evidence="2 3">
    <name type="scientific">Pseudoxanthomonas mexicana</name>
    <dbReference type="NCBI Taxonomy" id="128785"/>
    <lineage>
        <taxon>Bacteria</taxon>
        <taxon>Pseudomonadati</taxon>
        <taxon>Pseudomonadota</taxon>
        <taxon>Gammaproteobacteria</taxon>
        <taxon>Lysobacterales</taxon>
        <taxon>Lysobacteraceae</taxon>
        <taxon>Pseudoxanthomonas</taxon>
    </lineage>
</organism>
<evidence type="ECO:0008006" key="4">
    <source>
        <dbReference type="Google" id="ProtNLM"/>
    </source>
</evidence>
<evidence type="ECO:0000256" key="1">
    <source>
        <dbReference type="SAM" id="SignalP"/>
    </source>
</evidence>
<dbReference type="RefSeq" id="WP_187574553.1">
    <property type="nucleotide sequence ID" value="NZ_CP060731.1"/>
</dbReference>
<dbReference type="GeneID" id="81471058"/>
<dbReference type="AlphaFoldDB" id="A0A7G9TH96"/>
<sequence>MRRHVVASLLCIAAVPAAYAAPDCASGLVPAPLKTPATVIAPVAPEFTATATQLGAPSGVLASHAFDEAQSVDRVLLRLRIEGCRNVAKALPAPTGAPAAAVANSPAAYQPKTAHDNTPWRFDMSQNGKRMTADEFDAWMKSRGVRVVKAPVAPAAAPAPAEPAKKN</sequence>
<keyword evidence="1" id="KW-0732">Signal</keyword>
<accession>A0A7G9TH96</accession>
<evidence type="ECO:0000313" key="3">
    <source>
        <dbReference type="Proteomes" id="UP000515838"/>
    </source>
</evidence>
<reference evidence="2 3" key="1">
    <citation type="submission" date="2020-08" db="EMBL/GenBank/DDBJ databases">
        <title>Streptomycin Non-resistant strain, P. mexicana.</title>
        <authorList>
            <person name="Ganesh-Kumar S."/>
            <person name="Zhe T."/>
            <person name="Yu Z."/>
            <person name="Min Y."/>
        </authorList>
    </citation>
    <scope>NUCLEOTIDE SEQUENCE [LARGE SCALE GENOMIC DNA]</scope>
    <source>
        <strain evidence="2 3">GTZY2</strain>
    </source>
</reference>
<feature type="signal peptide" evidence="1">
    <location>
        <begin position="1"/>
        <end position="20"/>
    </location>
</feature>
<feature type="chain" id="PRO_5029016798" description="Secreted protein" evidence="1">
    <location>
        <begin position="21"/>
        <end position="167"/>
    </location>
</feature>
<dbReference type="Proteomes" id="UP000515838">
    <property type="component" value="Chromosome"/>
</dbReference>
<dbReference type="EMBL" id="CP060731">
    <property type="protein sequence ID" value="QNN79471.1"/>
    <property type="molecule type" value="Genomic_DNA"/>
</dbReference>